<feature type="domain" description="Xylose isomerase-like TIM barrel" evidence="1">
    <location>
        <begin position="27"/>
        <end position="293"/>
    </location>
</feature>
<dbReference type="Proteomes" id="UP000823915">
    <property type="component" value="Unassembled WGS sequence"/>
</dbReference>
<dbReference type="EMBL" id="DXDU01000114">
    <property type="protein sequence ID" value="HIY26905.1"/>
    <property type="molecule type" value="Genomic_DNA"/>
</dbReference>
<protein>
    <submittedName>
        <fullName evidence="2">Sugar phosphate isomerase/epimerase</fullName>
    </submittedName>
</protein>
<dbReference type="GO" id="GO:0016853">
    <property type="term" value="F:isomerase activity"/>
    <property type="evidence" value="ECO:0007669"/>
    <property type="project" value="UniProtKB-KW"/>
</dbReference>
<dbReference type="SUPFAM" id="SSF51658">
    <property type="entry name" value="Xylose isomerase-like"/>
    <property type="match status" value="1"/>
</dbReference>
<gene>
    <name evidence="2" type="ORF">H9838_07020</name>
</gene>
<organism evidence="2 3">
    <name type="scientific">Candidatus Acutalibacter pullistercoris</name>
    <dbReference type="NCBI Taxonomy" id="2838418"/>
    <lineage>
        <taxon>Bacteria</taxon>
        <taxon>Bacillati</taxon>
        <taxon>Bacillota</taxon>
        <taxon>Clostridia</taxon>
        <taxon>Eubacteriales</taxon>
        <taxon>Acutalibacteraceae</taxon>
        <taxon>Acutalibacter</taxon>
    </lineage>
</organism>
<comment type="caution">
    <text evidence="2">The sequence shown here is derived from an EMBL/GenBank/DDBJ whole genome shotgun (WGS) entry which is preliminary data.</text>
</comment>
<dbReference type="InterPro" id="IPR013022">
    <property type="entry name" value="Xyl_isomerase-like_TIM-brl"/>
</dbReference>
<accession>A0A9D2C1M4</accession>
<reference evidence="2" key="1">
    <citation type="journal article" date="2021" name="PeerJ">
        <title>Extensive microbial diversity within the chicken gut microbiome revealed by metagenomics and culture.</title>
        <authorList>
            <person name="Gilroy R."/>
            <person name="Ravi A."/>
            <person name="Getino M."/>
            <person name="Pursley I."/>
            <person name="Horton D.L."/>
            <person name="Alikhan N.F."/>
            <person name="Baker D."/>
            <person name="Gharbi K."/>
            <person name="Hall N."/>
            <person name="Watson M."/>
            <person name="Adriaenssens E.M."/>
            <person name="Foster-Nyarko E."/>
            <person name="Jarju S."/>
            <person name="Secka A."/>
            <person name="Antonio M."/>
            <person name="Oren A."/>
            <person name="Chaudhuri R.R."/>
            <person name="La Ragione R."/>
            <person name="Hildebrand F."/>
            <person name="Pallen M.J."/>
        </authorList>
    </citation>
    <scope>NUCLEOTIDE SEQUENCE</scope>
    <source>
        <strain evidence="2">1282</strain>
    </source>
</reference>
<dbReference type="AlphaFoldDB" id="A0A9D2C1M4"/>
<dbReference type="InterPro" id="IPR050312">
    <property type="entry name" value="IolE/XylAMocC-like"/>
</dbReference>
<dbReference type="InterPro" id="IPR036237">
    <property type="entry name" value="Xyl_isomerase-like_sf"/>
</dbReference>
<dbReference type="Pfam" id="PF01261">
    <property type="entry name" value="AP_endonuc_2"/>
    <property type="match status" value="1"/>
</dbReference>
<evidence type="ECO:0000313" key="3">
    <source>
        <dbReference type="Proteomes" id="UP000823915"/>
    </source>
</evidence>
<evidence type="ECO:0000259" key="1">
    <source>
        <dbReference type="Pfam" id="PF01261"/>
    </source>
</evidence>
<proteinExistence type="predicted"/>
<dbReference type="PANTHER" id="PTHR12110">
    <property type="entry name" value="HYDROXYPYRUVATE ISOMERASE"/>
    <property type="match status" value="1"/>
</dbReference>
<sequence>MKVNIGTYSFGGIASYLGLGPTLLEKFQTIKSLGYDGVELLPVDLENDVEDIKKWAEETGLEIVSIHAKPTEEIVKKMAALGAKAVIWAGTDFCDKEEAIALAKELDQMAEMAEPYGIKIGYHNHSKEFYMDEGLPLLAHVMENSSKCYLQLDCGWAMNAGTYPPSFIRKYKNRIAAIHVKENCRVQGPGPKPASAKDVKGDGAGPFAHVKELPLEERQKMLDNFNAMSNSPEGKKRFEVQCKLGAPESNLDYQEIKNALDEQDFEAFWVVERENFYADHDQCLKEDCAWLKANIK</sequence>
<keyword evidence="2" id="KW-0413">Isomerase</keyword>
<reference evidence="2" key="2">
    <citation type="submission" date="2021-04" db="EMBL/GenBank/DDBJ databases">
        <authorList>
            <person name="Gilroy R."/>
        </authorList>
    </citation>
    <scope>NUCLEOTIDE SEQUENCE</scope>
    <source>
        <strain evidence="2">1282</strain>
    </source>
</reference>
<evidence type="ECO:0000313" key="2">
    <source>
        <dbReference type="EMBL" id="HIY26905.1"/>
    </source>
</evidence>
<dbReference type="Gene3D" id="3.20.20.150">
    <property type="entry name" value="Divalent-metal-dependent TIM barrel enzymes"/>
    <property type="match status" value="1"/>
</dbReference>
<dbReference type="PANTHER" id="PTHR12110:SF41">
    <property type="entry name" value="INOSOSE DEHYDRATASE"/>
    <property type="match status" value="1"/>
</dbReference>
<name>A0A9D2C1M4_9FIRM</name>